<dbReference type="CDD" id="cd06267">
    <property type="entry name" value="PBP1_LacI_sugar_binding-like"/>
    <property type="match status" value="1"/>
</dbReference>
<keyword evidence="6" id="KW-1185">Reference proteome</keyword>
<dbReference type="InterPro" id="IPR028082">
    <property type="entry name" value="Peripla_BP_I"/>
</dbReference>
<dbReference type="Proteomes" id="UP001332243">
    <property type="component" value="Unassembled WGS sequence"/>
</dbReference>
<name>A0ABU7S5A2_9ACTN</name>
<reference evidence="5 6" key="1">
    <citation type="submission" date="2024-01" db="EMBL/GenBank/DDBJ databases">
        <title>Genome insights into Plantactinospora sonchi sp. nov.</title>
        <authorList>
            <person name="Wang L."/>
        </authorList>
    </citation>
    <scope>NUCLEOTIDE SEQUENCE [LARGE SCALE GENOMIC DNA]</scope>
    <source>
        <strain evidence="5 6">NEAU-QY2</strain>
    </source>
</reference>
<dbReference type="Gene3D" id="1.10.260.40">
    <property type="entry name" value="lambda repressor-like DNA-binding domains"/>
    <property type="match status" value="1"/>
</dbReference>
<dbReference type="SUPFAM" id="SSF47413">
    <property type="entry name" value="lambda repressor-like DNA-binding domains"/>
    <property type="match status" value="1"/>
</dbReference>
<evidence type="ECO:0000313" key="5">
    <source>
        <dbReference type="EMBL" id="MEE6263969.1"/>
    </source>
</evidence>
<feature type="domain" description="HTH lacI-type" evidence="4">
    <location>
        <begin position="12"/>
        <end position="66"/>
    </location>
</feature>
<dbReference type="PANTHER" id="PTHR30146">
    <property type="entry name" value="LACI-RELATED TRANSCRIPTIONAL REPRESSOR"/>
    <property type="match status" value="1"/>
</dbReference>
<dbReference type="PROSITE" id="PS00356">
    <property type="entry name" value="HTH_LACI_1"/>
    <property type="match status" value="1"/>
</dbReference>
<accession>A0ABU7S5A2</accession>
<evidence type="ECO:0000256" key="1">
    <source>
        <dbReference type="ARBA" id="ARBA00023015"/>
    </source>
</evidence>
<keyword evidence="2 5" id="KW-0238">DNA-binding</keyword>
<dbReference type="SUPFAM" id="SSF53822">
    <property type="entry name" value="Periplasmic binding protein-like I"/>
    <property type="match status" value="1"/>
</dbReference>
<dbReference type="InterPro" id="IPR046335">
    <property type="entry name" value="LacI/GalR-like_sensor"/>
</dbReference>
<proteinExistence type="predicted"/>
<dbReference type="PANTHER" id="PTHR30146:SF109">
    <property type="entry name" value="HTH-TYPE TRANSCRIPTIONAL REGULATOR GALS"/>
    <property type="match status" value="1"/>
</dbReference>
<dbReference type="Pfam" id="PF13377">
    <property type="entry name" value="Peripla_BP_3"/>
    <property type="match status" value="1"/>
</dbReference>
<keyword evidence="1" id="KW-0805">Transcription regulation</keyword>
<organism evidence="5 6">
    <name type="scientific">Plantactinospora sonchi</name>
    <dbReference type="NCBI Taxonomy" id="1544735"/>
    <lineage>
        <taxon>Bacteria</taxon>
        <taxon>Bacillati</taxon>
        <taxon>Actinomycetota</taxon>
        <taxon>Actinomycetes</taxon>
        <taxon>Micromonosporales</taxon>
        <taxon>Micromonosporaceae</taxon>
        <taxon>Plantactinospora</taxon>
    </lineage>
</organism>
<sequence length="348" mass="37044">MRTQRGRVAGRPTLSEVAARAGVGRGTASRVVNNSSQVSPMLRAAVWEAVRELGYVPNRAARTLVTQRTDSVALVISESGDRAFGEPFFADIARGVSAGLAETPLQLWLSWIQSPGGREKMEHQLTDQHVDGVMLISLHDADPLPGLLVERGLPVVLGGRPARMLDPAAQPAYFVDVDNVGGARQAVEYLAATGHQAIATIAGPQDMGVGVNRLEGYRAALAAYGHPVREDLIAYGDFSAESGIAAMRRLLLVRGDLDAVFAASDLMALGAMQVLHEAGRRIPEDVAVVGYENSSLALHSHPPLTSVHQPVITMGREMARLLAAQIRGDEIPSPAVFLATHLVRRGSA</sequence>
<dbReference type="RefSeq" id="WP_331218761.1">
    <property type="nucleotide sequence ID" value="NZ_JAZGQK010000048.1"/>
</dbReference>
<gene>
    <name evidence="5" type="ORF">V1633_36530</name>
</gene>
<protein>
    <submittedName>
        <fullName evidence="5">LacI family DNA-binding transcriptional regulator</fullName>
    </submittedName>
</protein>
<comment type="caution">
    <text evidence="5">The sequence shown here is derived from an EMBL/GenBank/DDBJ whole genome shotgun (WGS) entry which is preliminary data.</text>
</comment>
<dbReference type="InterPro" id="IPR000843">
    <property type="entry name" value="HTH_LacI"/>
</dbReference>
<dbReference type="PROSITE" id="PS50932">
    <property type="entry name" value="HTH_LACI_2"/>
    <property type="match status" value="1"/>
</dbReference>
<dbReference type="SMART" id="SM00354">
    <property type="entry name" value="HTH_LACI"/>
    <property type="match status" value="1"/>
</dbReference>
<evidence type="ECO:0000313" key="6">
    <source>
        <dbReference type="Proteomes" id="UP001332243"/>
    </source>
</evidence>
<dbReference type="InterPro" id="IPR010982">
    <property type="entry name" value="Lambda_DNA-bd_dom_sf"/>
</dbReference>
<dbReference type="CDD" id="cd01392">
    <property type="entry name" value="HTH_LacI"/>
    <property type="match status" value="1"/>
</dbReference>
<dbReference type="Pfam" id="PF00356">
    <property type="entry name" value="LacI"/>
    <property type="match status" value="1"/>
</dbReference>
<dbReference type="EMBL" id="JAZGQK010000048">
    <property type="protein sequence ID" value="MEE6263969.1"/>
    <property type="molecule type" value="Genomic_DNA"/>
</dbReference>
<keyword evidence="3" id="KW-0804">Transcription</keyword>
<dbReference type="GO" id="GO:0003677">
    <property type="term" value="F:DNA binding"/>
    <property type="evidence" value="ECO:0007669"/>
    <property type="project" value="UniProtKB-KW"/>
</dbReference>
<dbReference type="Gene3D" id="3.40.50.2300">
    <property type="match status" value="2"/>
</dbReference>
<evidence type="ECO:0000256" key="2">
    <source>
        <dbReference type="ARBA" id="ARBA00023125"/>
    </source>
</evidence>
<evidence type="ECO:0000256" key="3">
    <source>
        <dbReference type="ARBA" id="ARBA00023163"/>
    </source>
</evidence>
<evidence type="ECO:0000259" key="4">
    <source>
        <dbReference type="PROSITE" id="PS50932"/>
    </source>
</evidence>